<keyword evidence="2" id="KW-1185">Reference proteome</keyword>
<organism evidence="1 2">
    <name type="scientific">Microctonus aethiopoides</name>
    <dbReference type="NCBI Taxonomy" id="144406"/>
    <lineage>
        <taxon>Eukaryota</taxon>
        <taxon>Metazoa</taxon>
        <taxon>Ecdysozoa</taxon>
        <taxon>Arthropoda</taxon>
        <taxon>Hexapoda</taxon>
        <taxon>Insecta</taxon>
        <taxon>Pterygota</taxon>
        <taxon>Neoptera</taxon>
        <taxon>Endopterygota</taxon>
        <taxon>Hymenoptera</taxon>
        <taxon>Apocrita</taxon>
        <taxon>Ichneumonoidea</taxon>
        <taxon>Braconidae</taxon>
        <taxon>Euphorinae</taxon>
        <taxon>Microctonus</taxon>
    </lineage>
</organism>
<dbReference type="EMBL" id="JAQQBS010001423">
    <property type="protein sequence ID" value="KAK0160422.1"/>
    <property type="molecule type" value="Genomic_DNA"/>
</dbReference>
<accession>A0AA39CA26</accession>
<reference evidence="1" key="1">
    <citation type="journal article" date="2023" name="bioRxiv">
        <title>Scaffold-level genome assemblies of two parasitoid biocontrol wasps reveal the parthenogenesis mechanism and an associated novel virus.</title>
        <authorList>
            <person name="Inwood S."/>
            <person name="Skelly J."/>
            <person name="Guhlin J."/>
            <person name="Harrop T."/>
            <person name="Goldson S."/>
            <person name="Dearden P."/>
        </authorList>
    </citation>
    <scope>NUCLEOTIDE SEQUENCE</scope>
    <source>
        <strain evidence="1">Irish</strain>
        <tissue evidence="1">Whole body</tissue>
    </source>
</reference>
<proteinExistence type="predicted"/>
<name>A0AA39CA26_9HYME</name>
<gene>
    <name evidence="1" type="ORF">PV328_007833</name>
</gene>
<evidence type="ECO:0000313" key="2">
    <source>
        <dbReference type="Proteomes" id="UP001168990"/>
    </source>
</evidence>
<protein>
    <submittedName>
        <fullName evidence="1">Uncharacterized protein</fullName>
    </submittedName>
</protein>
<feature type="non-terminal residue" evidence="1">
    <location>
        <position position="1"/>
    </location>
</feature>
<sequence length="69" mass="7271">MAKIQVTVTRSIMIIETSRGRQTDLQPGGGGGGDDVLLVSCVLFIGEHVYHNSKVIPGPTGTTRPPLVV</sequence>
<dbReference type="AlphaFoldDB" id="A0AA39CA26"/>
<evidence type="ECO:0000313" key="1">
    <source>
        <dbReference type="EMBL" id="KAK0160422.1"/>
    </source>
</evidence>
<reference evidence="1" key="2">
    <citation type="submission" date="2023-03" db="EMBL/GenBank/DDBJ databases">
        <authorList>
            <person name="Inwood S.N."/>
            <person name="Skelly J.G."/>
            <person name="Guhlin J."/>
            <person name="Harrop T.W.R."/>
            <person name="Goldson S.G."/>
            <person name="Dearden P.K."/>
        </authorList>
    </citation>
    <scope>NUCLEOTIDE SEQUENCE</scope>
    <source>
        <strain evidence="1">Irish</strain>
        <tissue evidence="1">Whole body</tissue>
    </source>
</reference>
<dbReference type="Proteomes" id="UP001168990">
    <property type="component" value="Unassembled WGS sequence"/>
</dbReference>
<comment type="caution">
    <text evidence="1">The sequence shown here is derived from an EMBL/GenBank/DDBJ whole genome shotgun (WGS) entry which is preliminary data.</text>
</comment>